<sequence length="518" mass="56989">MTPKKLSALVLFSGLAVASVAAQNVMITNNNSPNEPSIMMNPLNTDILVAGANLNNLYNSSDGGLTWSEQEMTSSYGVWGDPAFDVDTEGNFYYFHLSNPASGNWIDRIVCQKSTDNGNTWSSGTYTGLNGAKAQDKQWSVIDRTNNNIYLTWTQFDDYGSSNPNDKSIILFSKSTDGGENWSTPKKINSVDGNCIDEDDTTEGAVPAVGPNGEIYVAWAGPNGLVFNRSLDQGETWLPQEIAIDPMPTGWDYSIPGISRANGLPITKCDLSGGPNNGTIYVNWSDQRNGANDTDVFMSKSTDGGDTWSAPIRVNDDPAGKQQFFTWMDIDQTNGNLFFVFYDRREYTDNKTDVYLAYSDDGGNTITNKRISESPFTPNSGVFFGDYTNIVAHNNVIRPIWTRLQGSQLSIWTDVTPSPILFAGNGAAQQVNNVMQYPNPASDISYVSFKLHEEATVSIDLFDAQGRKVYTVMNNETKGYGKYIIPMNLSEMNLANGSYFCKLTVNGESKTLRMIVVE</sequence>
<proteinExistence type="predicted"/>
<evidence type="ECO:0000313" key="5">
    <source>
        <dbReference type="Proteomes" id="UP000321497"/>
    </source>
</evidence>
<feature type="domain" description="Secretion system C-terminal sorting" evidence="3">
    <location>
        <begin position="437"/>
        <end position="516"/>
    </location>
</feature>
<protein>
    <submittedName>
        <fullName evidence="4">T9SS type A sorting domain-containing protein</fullName>
    </submittedName>
</protein>
<dbReference type="AlphaFoldDB" id="A0A5C6YZP6"/>
<dbReference type="CDD" id="cd15482">
    <property type="entry name" value="Sialidase_non-viral"/>
    <property type="match status" value="1"/>
</dbReference>
<reference evidence="4 5" key="1">
    <citation type="submission" date="2019-08" db="EMBL/GenBank/DDBJ databases">
        <title>Genome of Aequorivita antarctica SW49 (type strain).</title>
        <authorList>
            <person name="Bowman J.P."/>
        </authorList>
    </citation>
    <scope>NUCLEOTIDE SEQUENCE [LARGE SCALE GENOMIC DNA]</scope>
    <source>
        <strain evidence="4 5">SW49</strain>
    </source>
</reference>
<dbReference type="OrthoDB" id="9757809at2"/>
<dbReference type="EMBL" id="VORT01000005">
    <property type="protein sequence ID" value="TXD73164.1"/>
    <property type="molecule type" value="Genomic_DNA"/>
</dbReference>
<dbReference type="NCBIfam" id="TIGR04183">
    <property type="entry name" value="Por_Secre_tail"/>
    <property type="match status" value="1"/>
</dbReference>
<evidence type="ECO:0000256" key="1">
    <source>
        <dbReference type="ARBA" id="ARBA00022729"/>
    </source>
</evidence>
<evidence type="ECO:0000313" key="4">
    <source>
        <dbReference type="EMBL" id="TXD73164.1"/>
    </source>
</evidence>
<comment type="caution">
    <text evidence="4">The sequence shown here is derived from an EMBL/GenBank/DDBJ whole genome shotgun (WGS) entry which is preliminary data.</text>
</comment>
<evidence type="ECO:0000256" key="2">
    <source>
        <dbReference type="SAM" id="SignalP"/>
    </source>
</evidence>
<dbReference type="InterPro" id="IPR036278">
    <property type="entry name" value="Sialidase_sf"/>
</dbReference>
<name>A0A5C6YZP6_9FLAO</name>
<dbReference type="Gene3D" id="2.130.10.10">
    <property type="entry name" value="YVTN repeat-like/Quinoprotein amine dehydrogenase"/>
    <property type="match status" value="1"/>
</dbReference>
<dbReference type="Proteomes" id="UP000321497">
    <property type="component" value="Unassembled WGS sequence"/>
</dbReference>
<dbReference type="RefSeq" id="WP_111844528.1">
    <property type="nucleotide sequence ID" value="NZ_UEGI01000007.1"/>
</dbReference>
<organism evidence="4 5">
    <name type="scientific">Aequorivita antarctica</name>
    <dbReference type="NCBI Taxonomy" id="153266"/>
    <lineage>
        <taxon>Bacteria</taxon>
        <taxon>Pseudomonadati</taxon>
        <taxon>Bacteroidota</taxon>
        <taxon>Flavobacteriia</taxon>
        <taxon>Flavobacteriales</taxon>
        <taxon>Flavobacteriaceae</taxon>
        <taxon>Aequorivita</taxon>
    </lineage>
</organism>
<dbReference type="InterPro" id="IPR015943">
    <property type="entry name" value="WD40/YVTN_repeat-like_dom_sf"/>
</dbReference>
<keyword evidence="1 2" id="KW-0732">Signal</keyword>
<feature type="signal peptide" evidence="2">
    <location>
        <begin position="1"/>
        <end position="22"/>
    </location>
</feature>
<dbReference type="Gene3D" id="2.120.10.10">
    <property type="match status" value="2"/>
</dbReference>
<evidence type="ECO:0000259" key="3">
    <source>
        <dbReference type="Pfam" id="PF18962"/>
    </source>
</evidence>
<accession>A0A5C6YZP6</accession>
<gene>
    <name evidence="4" type="ORF">ESU54_08485</name>
</gene>
<keyword evidence="5" id="KW-1185">Reference proteome</keyword>
<dbReference type="SUPFAM" id="SSF50939">
    <property type="entry name" value="Sialidases"/>
    <property type="match status" value="1"/>
</dbReference>
<dbReference type="InterPro" id="IPR026444">
    <property type="entry name" value="Secre_tail"/>
</dbReference>
<feature type="chain" id="PRO_5022973335" evidence="2">
    <location>
        <begin position="23"/>
        <end position="518"/>
    </location>
</feature>
<dbReference type="Pfam" id="PF18962">
    <property type="entry name" value="Por_Secre_tail"/>
    <property type="match status" value="1"/>
</dbReference>